<dbReference type="AlphaFoldDB" id="A0AAX3WGH7"/>
<accession>A0AAX3WGH7</accession>
<dbReference type="EMBL" id="CP073633">
    <property type="protein sequence ID" value="WHQ70477.1"/>
    <property type="molecule type" value="Genomic_DNA"/>
</dbReference>
<sequence length="97" mass="10249">MRFECDPDGAWIVDPASLASKLGMTAASLQNQERRGLVGSRVEIGSGSDEGRARVTVTTEYSGWQGLFDADGALIGERFFEPAGTDVTASTGLSGRH</sequence>
<dbReference type="Pfam" id="PF20132">
    <property type="entry name" value="DUF6522"/>
    <property type="match status" value="1"/>
</dbReference>
<organism evidence="1 2">
    <name type="scientific">Methylorubrum extorquens</name>
    <name type="common">Methylobacterium dichloromethanicum</name>
    <name type="synonym">Methylobacterium extorquens</name>
    <dbReference type="NCBI Taxonomy" id="408"/>
    <lineage>
        <taxon>Bacteria</taxon>
        <taxon>Pseudomonadati</taxon>
        <taxon>Pseudomonadota</taxon>
        <taxon>Alphaproteobacteria</taxon>
        <taxon>Hyphomicrobiales</taxon>
        <taxon>Methylobacteriaceae</taxon>
        <taxon>Methylorubrum</taxon>
    </lineage>
</organism>
<dbReference type="InterPro" id="IPR045389">
    <property type="entry name" value="DUF6522"/>
</dbReference>
<evidence type="ECO:0000313" key="2">
    <source>
        <dbReference type="Proteomes" id="UP001223720"/>
    </source>
</evidence>
<reference evidence="1" key="1">
    <citation type="journal article" date="2022" name="Biotechnol. Bioprocess Eng.">
        <title>Pan-genome Analysis Reveals Comparative Genomic Features of Central Metabolic Pathways in Methylorubrum extorquens.</title>
        <authorList>
            <person name="Lee G.M."/>
            <person name="Scott-Nevros Z.K."/>
            <person name="Lee S.-M."/>
            <person name="Kim D."/>
        </authorList>
    </citation>
    <scope>NUCLEOTIDE SEQUENCE</scope>
    <source>
        <strain evidence="1">ATCC 55366</strain>
    </source>
</reference>
<dbReference type="Proteomes" id="UP001223720">
    <property type="component" value="Chromosome"/>
</dbReference>
<name>A0AAX3WGH7_METEX</name>
<dbReference type="RefSeq" id="WP_283535782.1">
    <property type="nucleotide sequence ID" value="NZ_CP073633.1"/>
</dbReference>
<evidence type="ECO:0000313" key="1">
    <source>
        <dbReference type="EMBL" id="WHQ70477.1"/>
    </source>
</evidence>
<gene>
    <name evidence="1" type="ORF">KEC54_02185</name>
</gene>
<proteinExistence type="predicted"/>
<protein>
    <submittedName>
        <fullName evidence="1">Uncharacterized protein</fullName>
    </submittedName>
</protein>